<comment type="catalytic activity">
    <reaction evidence="1">
        <text>3',5'-cyclic CMP + H2O = CMP + H(+)</text>
        <dbReference type="Rhea" id="RHEA:72675"/>
        <dbReference type="ChEBI" id="CHEBI:15377"/>
        <dbReference type="ChEBI" id="CHEBI:15378"/>
        <dbReference type="ChEBI" id="CHEBI:58003"/>
        <dbReference type="ChEBI" id="CHEBI:60377"/>
    </reaction>
    <physiologicalReaction direction="left-to-right" evidence="1">
        <dbReference type="Rhea" id="RHEA:72676"/>
    </physiologicalReaction>
</comment>
<organism evidence="5 6">
    <name type="scientific">Brevibacillus brevis</name>
    <name type="common">Bacillus brevis</name>
    <dbReference type="NCBI Taxonomy" id="1393"/>
    <lineage>
        <taxon>Bacteria</taxon>
        <taxon>Bacillati</taxon>
        <taxon>Bacillota</taxon>
        <taxon>Bacilli</taxon>
        <taxon>Bacillales</taxon>
        <taxon>Paenibacillaceae</taxon>
        <taxon>Brevibacillus</taxon>
    </lineage>
</organism>
<gene>
    <name evidence="5" type="ORF">RGB73_21775</name>
</gene>
<dbReference type="SMART" id="SM00849">
    <property type="entry name" value="Lactamase_B"/>
    <property type="match status" value="1"/>
</dbReference>
<dbReference type="Pfam" id="PF00753">
    <property type="entry name" value="Lactamase_B"/>
    <property type="match status" value="1"/>
</dbReference>
<dbReference type="CDD" id="cd07721">
    <property type="entry name" value="yflN-like_MBL-fold"/>
    <property type="match status" value="1"/>
</dbReference>
<dbReference type="PANTHER" id="PTHR42951">
    <property type="entry name" value="METALLO-BETA-LACTAMASE DOMAIN-CONTAINING"/>
    <property type="match status" value="1"/>
</dbReference>
<reference evidence="5 6" key="1">
    <citation type="submission" date="2023-09" db="EMBL/GenBank/DDBJ databases">
        <title>Complete Genome and Methylome dissection of Bacillus brevis NEB573 original source of BbsI restriction endonuclease.</title>
        <authorList>
            <person name="Fomenkov A."/>
            <person name="Roberts R.D."/>
        </authorList>
    </citation>
    <scope>NUCLEOTIDE SEQUENCE [LARGE SCALE GENOMIC DNA]</scope>
    <source>
        <strain evidence="5 6">NEB573</strain>
    </source>
</reference>
<proteinExistence type="predicted"/>
<dbReference type="EMBL" id="CP134050">
    <property type="protein sequence ID" value="WNC13309.1"/>
    <property type="molecule type" value="Genomic_DNA"/>
</dbReference>
<feature type="domain" description="Metallo-beta-lactamase" evidence="4">
    <location>
        <begin position="19"/>
        <end position="224"/>
    </location>
</feature>
<evidence type="ECO:0000256" key="3">
    <source>
        <dbReference type="ARBA" id="ARBA00048505"/>
    </source>
</evidence>
<comment type="catalytic activity">
    <reaction evidence="3">
        <text>3',5'-cyclic UMP + H2O = UMP + H(+)</text>
        <dbReference type="Rhea" id="RHEA:70575"/>
        <dbReference type="ChEBI" id="CHEBI:15377"/>
        <dbReference type="ChEBI" id="CHEBI:15378"/>
        <dbReference type="ChEBI" id="CHEBI:57865"/>
        <dbReference type="ChEBI" id="CHEBI:184387"/>
    </reaction>
    <physiologicalReaction direction="left-to-right" evidence="3">
        <dbReference type="Rhea" id="RHEA:70576"/>
    </physiologicalReaction>
</comment>
<evidence type="ECO:0000256" key="1">
    <source>
        <dbReference type="ARBA" id="ARBA00034221"/>
    </source>
</evidence>
<evidence type="ECO:0000313" key="5">
    <source>
        <dbReference type="EMBL" id="WNC13309.1"/>
    </source>
</evidence>
<dbReference type="PANTHER" id="PTHR42951:SF15">
    <property type="entry name" value="METALLO-BETA-LACTAMASE SUPERFAMILY PROTEIN"/>
    <property type="match status" value="1"/>
</dbReference>
<evidence type="ECO:0000313" key="6">
    <source>
        <dbReference type="Proteomes" id="UP001256827"/>
    </source>
</evidence>
<dbReference type="InterPro" id="IPR036866">
    <property type="entry name" value="RibonucZ/Hydroxyglut_hydro"/>
</dbReference>
<sequence length="251" mass="27638">MSDLHLLTIEIENGGQRQSIAPVLLQDERDVVLVDCGYPDSMEKLEAAAGRYGLSLGSITKLIVTHHDLDHIGSLAALKEAYPHIAVIAHEREVPYVQGIKRSLRLQQAESTLADLPDELKPGAEQFIRSLASVEPAVVDQIVSHGEKLPWCGGIEVVHTPGHMPGHISLYLPGSKTLIAGDAVVYENGQLDIANPHFALDLKEAVRSVQRLLAYDIEQIVCYHGGWFRGDVQKELCRLIDSYQERSGEAR</sequence>
<dbReference type="Gene3D" id="3.60.15.10">
    <property type="entry name" value="Ribonuclease Z/Hydroxyacylglutathione hydrolase-like"/>
    <property type="match status" value="1"/>
</dbReference>
<dbReference type="Proteomes" id="UP001256827">
    <property type="component" value="Chromosome"/>
</dbReference>
<evidence type="ECO:0000259" key="4">
    <source>
        <dbReference type="SMART" id="SM00849"/>
    </source>
</evidence>
<dbReference type="InterPro" id="IPR050855">
    <property type="entry name" value="NDM-1-like"/>
</dbReference>
<dbReference type="SUPFAM" id="SSF56281">
    <property type="entry name" value="Metallo-hydrolase/oxidoreductase"/>
    <property type="match status" value="1"/>
</dbReference>
<dbReference type="InterPro" id="IPR001279">
    <property type="entry name" value="Metallo-B-lactamas"/>
</dbReference>
<accession>A0ABY9T0F0</accession>
<dbReference type="RefSeq" id="WP_310764803.1">
    <property type="nucleotide sequence ID" value="NZ_CP134050.1"/>
</dbReference>
<protein>
    <submittedName>
        <fullName evidence="5">MBL fold metallo-hydrolase</fullName>
    </submittedName>
</protein>
<comment type="function">
    <text evidence="2">Counteracts the endogenous Pycsar antiviral defense system. Phosphodiesterase that enables metal-dependent hydrolysis of host cyclic nucleotide Pycsar defense signals such as cCMP and cUMP.</text>
</comment>
<name>A0ABY9T0F0_BREBE</name>
<keyword evidence="6" id="KW-1185">Reference proteome</keyword>
<evidence type="ECO:0000256" key="2">
    <source>
        <dbReference type="ARBA" id="ARBA00034301"/>
    </source>
</evidence>